<name>A0A857J3P5_9BURK</name>
<dbReference type="KEGG" id="xyk:GT347_07000"/>
<accession>A0A857J3P5</accession>
<proteinExistence type="predicted"/>
<protein>
    <submittedName>
        <fullName evidence="2">Uncharacterized protein</fullName>
    </submittedName>
</protein>
<dbReference type="EMBL" id="CP047650">
    <property type="protein sequence ID" value="QHI97759.1"/>
    <property type="molecule type" value="Genomic_DNA"/>
</dbReference>
<feature type="compositionally biased region" description="Basic and acidic residues" evidence="1">
    <location>
        <begin position="42"/>
        <end position="59"/>
    </location>
</feature>
<dbReference type="AlphaFoldDB" id="A0A857J3P5"/>
<gene>
    <name evidence="2" type="ORF">GT347_07000</name>
</gene>
<dbReference type="RefSeq" id="WP_160551277.1">
    <property type="nucleotide sequence ID" value="NZ_CP047650.1"/>
</dbReference>
<evidence type="ECO:0000313" key="2">
    <source>
        <dbReference type="EMBL" id="QHI97759.1"/>
    </source>
</evidence>
<sequence>MSSTPDPSAPSPWHELEAEAGAQLSALAVMVASGHGLWPPGEDARRADEESARRQREAEAQALELQRRMAALQAGQADDPA</sequence>
<evidence type="ECO:0000313" key="3">
    <source>
        <dbReference type="Proteomes" id="UP000464787"/>
    </source>
</evidence>
<keyword evidence="3" id="KW-1185">Reference proteome</keyword>
<reference evidence="2 3" key="1">
    <citation type="submission" date="2020-01" db="EMBL/GenBank/DDBJ databases">
        <title>Genome sequencing of strain KACC 21265.</title>
        <authorList>
            <person name="Heo J."/>
            <person name="Kim S.-J."/>
            <person name="Kim J.-S."/>
            <person name="Hong S.-B."/>
            <person name="Kwon S.-W."/>
        </authorList>
    </citation>
    <scope>NUCLEOTIDE SEQUENCE [LARGE SCALE GENOMIC DNA]</scope>
    <source>
        <strain evidence="2 3">KACC 21265</strain>
    </source>
</reference>
<dbReference type="Proteomes" id="UP000464787">
    <property type="component" value="Chromosome"/>
</dbReference>
<evidence type="ECO:0000256" key="1">
    <source>
        <dbReference type="SAM" id="MobiDB-lite"/>
    </source>
</evidence>
<feature type="region of interest" description="Disordered" evidence="1">
    <location>
        <begin position="35"/>
        <end position="60"/>
    </location>
</feature>
<organism evidence="2 3">
    <name type="scientific">Xylophilus rhododendri</name>
    <dbReference type="NCBI Taxonomy" id="2697032"/>
    <lineage>
        <taxon>Bacteria</taxon>
        <taxon>Pseudomonadati</taxon>
        <taxon>Pseudomonadota</taxon>
        <taxon>Betaproteobacteria</taxon>
        <taxon>Burkholderiales</taxon>
        <taxon>Xylophilus</taxon>
    </lineage>
</organism>